<dbReference type="AlphaFoldDB" id="A0A8I0WUA6"/>
<dbReference type="EMBL" id="JADSJR010000031">
    <property type="protein sequence ID" value="MBG2916025.1"/>
    <property type="molecule type" value="Genomic_DNA"/>
</dbReference>
<accession>A0A8I0WUA6</accession>
<dbReference type="SUPFAM" id="SSF53474">
    <property type="entry name" value="alpha/beta-Hydrolases"/>
    <property type="match status" value="1"/>
</dbReference>
<dbReference type="RefSeq" id="WP_075674105.1">
    <property type="nucleotide sequence ID" value="NZ_JADSJR010000031.1"/>
</dbReference>
<protein>
    <recommendedName>
        <fullName evidence="1">T6SS Tle3 phospholipase effector alpha/beta domain-containing protein</fullName>
    </recommendedName>
</protein>
<feature type="domain" description="T6SS Tle3 phospholipase effector alpha/beta" evidence="1">
    <location>
        <begin position="44"/>
        <end position="452"/>
    </location>
</feature>
<gene>
    <name evidence="2" type="ORF">I4901_16790</name>
</gene>
<dbReference type="InterPro" id="IPR056221">
    <property type="entry name" value="Tle3_ab_dom"/>
</dbReference>
<dbReference type="Pfam" id="PF24322">
    <property type="entry name" value="Tle3"/>
    <property type="match status" value="1"/>
</dbReference>
<proteinExistence type="predicted"/>
<dbReference type="Proteomes" id="UP000612266">
    <property type="component" value="Unassembled WGS sequence"/>
</dbReference>
<evidence type="ECO:0000313" key="3">
    <source>
        <dbReference type="Proteomes" id="UP000612266"/>
    </source>
</evidence>
<organism evidence="2 3">
    <name type="scientific">Proteus terrae subsp. cibarius</name>
    <dbReference type="NCBI Taxonomy" id="626774"/>
    <lineage>
        <taxon>Bacteria</taxon>
        <taxon>Pseudomonadati</taxon>
        <taxon>Pseudomonadota</taxon>
        <taxon>Gammaproteobacteria</taxon>
        <taxon>Enterobacterales</taxon>
        <taxon>Morganellaceae</taxon>
        <taxon>Proteus</taxon>
    </lineage>
</organism>
<evidence type="ECO:0000259" key="1">
    <source>
        <dbReference type="Pfam" id="PF24322"/>
    </source>
</evidence>
<sequence>MNNGDNKETTRWLKEKMCLDGSYYWQSCTNATNIGGEIHVKPNLPGIIILVHGVHSEGEWYSTAEENICNGLNERLNLTNTPYKLTANTYYQPTFVLDKNNLDDSHYIYKKPIRELIELGNSPIIRFHWGYRSDDDKWDDYKIPLKNIAGESYHQLKNAIVNPVYSSTDQNKWTLEDKEKYRIAEEYQSLSFKKRKIFIYEKLKDKGPFLWEGGPFQNGCNHLKSLWSEYGFSSWPKLWATIPFPAPFPIPVNVQTFNPETDTLLTSSPSRQYFAHAAGRLAKLIAQIRKNNKDDTVTVVSHSQGTMIALAACAIEAPDALFVLNSPYAIEDKTLNTFSYPLSENIDRDTRIATLKKIIDKIAENKNKLKNNKNNLIVGLTEQKKNWTPFNTEISRKINVETSSKKINSIKIENGGAVQERDNHGNTYIYCNPHDRVMGSSPLGSIGWSAIPNITQHGQTQPHPIFSSCKTLFVRMLARNTPCGEKPDPQNGTFTVFTDKNGRFRDGYPFWDNKTTIIDGFVWPEPKRNMFLNINAPEVPTPIKDYEQKNFDVGFLDSDEPPKKFGGVIYKNNQYEPVTREYYYLKYLYSYENRILVELTDKEKNKLKEDPLATPNEKNVSKRYETMDEMRIRIRDYICRPNDHGTLPLNVHLLHRVLAFDLPIGHCSQANNPEMMAELRRQADWLSNGGDEYVKTGKLDLPKMPEEISNPD</sequence>
<dbReference type="InterPro" id="IPR029058">
    <property type="entry name" value="AB_hydrolase_fold"/>
</dbReference>
<reference evidence="2" key="1">
    <citation type="submission" date="2020-11" db="EMBL/GenBank/DDBJ databases">
        <title>Enhanced detection system for hospital associated transmission using whole genome sequencing surveillance.</title>
        <authorList>
            <person name="Harrison L.H."/>
            <person name="Van Tyne D."/>
            <person name="Marsh J.W."/>
            <person name="Griffith M.P."/>
            <person name="Snyder D.J."/>
            <person name="Cooper V.S."/>
            <person name="Mustapha M."/>
        </authorList>
    </citation>
    <scope>NUCLEOTIDE SEQUENCE</scope>
    <source>
        <strain evidence="2">PR00070</strain>
    </source>
</reference>
<dbReference type="Gene3D" id="3.40.50.1820">
    <property type="entry name" value="alpha/beta hydrolase"/>
    <property type="match status" value="1"/>
</dbReference>
<name>A0A8I0WUA6_9GAMM</name>
<comment type="caution">
    <text evidence="2">The sequence shown here is derived from an EMBL/GenBank/DDBJ whole genome shotgun (WGS) entry which is preliminary data.</text>
</comment>
<evidence type="ECO:0000313" key="2">
    <source>
        <dbReference type="EMBL" id="MBG2916025.1"/>
    </source>
</evidence>